<dbReference type="Proteomes" id="UP000199629">
    <property type="component" value="Unassembled WGS sequence"/>
</dbReference>
<evidence type="ECO:0000313" key="3">
    <source>
        <dbReference type="Proteomes" id="UP000199629"/>
    </source>
</evidence>
<proteinExistence type="predicted"/>
<protein>
    <recommendedName>
        <fullName evidence="4">AMP-binding enzyme</fullName>
    </recommendedName>
</protein>
<evidence type="ECO:0000313" key="2">
    <source>
        <dbReference type="EMBL" id="SCF30095.1"/>
    </source>
</evidence>
<evidence type="ECO:0008006" key="4">
    <source>
        <dbReference type="Google" id="ProtNLM"/>
    </source>
</evidence>
<name>A0A1C4ZAU3_9ACTN</name>
<gene>
    <name evidence="2" type="ORF">GA0070214_11312</name>
</gene>
<dbReference type="RefSeq" id="WP_091269464.1">
    <property type="nucleotide sequence ID" value="NZ_FMCS01000013.1"/>
</dbReference>
<reference evidence="3" key="1">
    <citation type="submission" date="2016-06" db="EMBL/GenBank/DDBJ databases">
        <authorList>
            <person name="Varghese N."/>
            <person name="Submissions Spin"/>
        </authorList>
    </citation>
    <scope>NUCLEOTIDE SEQUENCE [LARGE SCALE GENOMIC DNA]</scope>
    <source>
        <strain evidence="3">DSM 45246</strain>
    </source>
</reference>
<organism evidence="2 3">
    <name type="scientific">Micromonospora chaiyaphumensis</name>
    <dbReference type="NCBI Taxonomy" id="307119"/>
    <lineage>
        <taxon>Bacteria</taxon>
        <taxon>Bacillati</taxon>
        <taxon>Actinomycetota</taxon>
        <taxon>Actinomycetes</taxon>
        <taxon>Micromonosporales</taxon>
        <taxon>Micromonosporaceae</taxon>
        <taxon>Micromonospora</taxon>
    </lineage>
</organism>
<accession>A0A1C4ZAU3</accession>
<dbReference type="EMBL" id="FMCS01000013">
    <property type="protein sequence ID" value="SCF30095.1"/>
    <property type="molecule type" value="Genomic_DNA"/>
</dbReference>
<feature type="region of interest" description="Disordered" evidence="1">
    <location>
        <begin position="118"/>
        <end position="139"/>
    </location>
</feature>
<evidence type="ECO:0000256" key="1">
    <source>
        <dbReference type="SAM" id="MobiDB-lite"/>
    </source>
</evidence>
<keyword evidence="3" id="KW-1185">Reference proteome</keyword>
<dbReference type="AlphaFoldDB" id="A0A1C4ZAU3"/>
<sequence length="139" mass="14263">MRSTDPTAPTVTVLGDPGRIAGLARRLSTAWRVRHTASLDHVQPGELVLLVHPVVAAVARTRRALPAGCALAVLVPGDADTATIADVLLAGADVCVRDGSTAILAGHLVACHRRLSRAPSPGVDRDPVPAGARPTAVAR</sequence>